<dbReference type="GO" id="GO:0000209">
    <property type="term" value="P:protein polyubiquitination"/>
    <property type="evidence" value="ECO:0007669"/>
    <property type="project" value="InterPro"/>
</dbReference>
<feature type="region of interest" description="Disordered" evidence="9">
    <location>
        <begin position="115"/>
        <end position="135"/>
    </location>
</feature>
<dbReference type="SUPFAM" id="SSF161219">
    <property type="entry name" value="CHY zinc finger-like"/>
    <property type="match status" value="1"/>
</dbReference>
<dbReference type="Proteomes" id="UP000017246">
    <property type="component" value="Unassembled WGS sequence"/>
</dbReference>
<dbReference type="GO" id="GO:0061630">
    <property type="term" value="F:ubiquitin protein ligase activity"/>
    <property type="evidence" value="ECO:0007669"/>
    <property type="project" value="UniProtKB-EC"/>
</dbReference>
<keyword evidence="5 7" id="KW-0863">Zinc-finger</keyword>
<feature type="zinc finger region" description="C3H1-type" evidence="8">
    <location>
        <begin position="29"/>
        <end position="52"/>
    </location>
</feature>
<dbReference type="SUPFAM" id="SSF90229">
    <property type="entry name" value="CCCH zinc finger"/>
    <property type="match status" value="3"/>
</dbReference>
<feature type="compositionally biased region" description="Basic and acidic residues" evidence="9">
    <location>
        <begin position="393"/>
        <end position="405"/>
    </location>
</feature>
<feature type="zinc finger region" description="C3H1-type" evidence="8">
    <location>
        <begin position="1"/>
        <end position="28"/>
    </location>
</feature>
<feature type="domain" description="CHY-type" evidence="11">
    <location>
        <begin position="636"/>
        <end position="709"/>
    </location>
</feature>
<proteinExistence type="predicted"/>
<evidence type="ECO:0000313" key="12">
    <source>
        <dbReference type="EMBL" id="CDS43246.1"/>
    </source>
</evidence>
<reference evidence="12" key="2">
    <citation type="submission" date="2015-11" db="EMBL/GenBank/DDBJ databases">
        <authorList>
            <person name="Zhang Y."/>
            <person name="Guo Z."/>
        </authorList>
    </citation>
    <scope>NUCLEOTIDE SEQUENCE</scope>
</reference>
<dbReference type="Pfam" id="PF00642">
    <property type="entry name" value="zf-CCCH"/>
    <property type="match status" value="1"/>
</dbReference>
<evidence type="ECO:0000256" key="6">
    <source>
        <dbReference type="ARBA" id="ARBA00022833"/>
    </source>
</evidence>
<evidence type="ECO:0000256" key="5">
    <source>
        <dbReference type="ARBA" id="ARBA00022771"/>
    </source>
</evidence>
<feature type="domain" description="C3H1-type" evidence="10">
    <location>
        <begin position="1"/>
        <end position="28"/>
    </location>
</feature>
<dbReference type="AlphaFoldDB" id="A0A068YIX6"/>
<feature type="zinc finger region" description="C3H1-type" evidence="8">
    <location>
        <begin position="62"/>
        <end position="89"/>
    </location>
</feature>
<evidence type="ECO:0000313" key="13">
    <source>
        <dbReference type="Proteomes" id="UP000017246"/>
    </source>
</evidence>
<dbReference type="InterPro" id="IPR008913">
    <property type="entry name" value="Znf_CHY"/>
</dbReference>
<dbReference type="InterPro" id="IPR037274">
    <property type="entry name" value="Znf_CHY_sf"/>
</dbReference>
<dbReference type="STRING" id="6211.A0A068YIX6"/>
<accession>A0A068YIX6</accession>
<dbReference type="Pfam" id="PF18044">
    <property type="entry name" value="zf-CCCH_4"/>
    <property type="match status" value="1"/>
</dbReference>
<evidence type="ECO:0000256" key="8">
    <source>
        <dbReference type="PROSITE-ProRule" id="PRU00723"/>
    </source>
</evidence>
<dbReference type="Gene3D" id="4.10.1000.10">
    <property type="entry name" value="Zinc finger, CCCH-type"/>
    <property type="match status" value="2"/>
</dbReference>
<dbReference type="OrthoDB" id="411372at2759"/>
<feature type="domain" description="C3H1-type" evidence="10">
    <location>
        <begin position="62"/>
        <end position="89"/>
    </location>
</feature>
<keyword evidence="13" id="KW-1185">Reference proteome</keyword>
<gene>
    <name evidence="12" type="ORF">EmuJ_001098800</name>
</gene>
<dbReference type="EMBL" id="LN902844">
    <property type="protein sequence ID" value="CDS43246.1"/>
    <property type="molecule type" value="Genomic_DNA"/>
</dbReference>
<dbReference type="PANTHER" id="PTHR11224">
    <property type="entry name" value="MAKORIN-RELATED"/>
    <property type="match status" value="1"/>
</dbReference>
<feature type="region of interest" description="Disordered" evidence="9">
    <location>
        <begin position="458"/>
        <end position="491"/>
    </location>
</feature>
<comment type="catalytic activity">
    <reaction evidence="1">
        <text>S-ubiquitinyl-[E2 ubiquitin-conjugating enzyme]-L-cysteine + [acceptor protein]-L-lysine = [E2 ubiquitin-conjugating enzyme]-L-cysteine + N(6)-ubiquitinyl-[acceptor protein]-L-lysine.</text>
        <dbReference type="EC" id="2.3.2.27"/>
    </reaction>
</comment>
<evidence type="ECO:0000256" key="1">
    <source>
        <dbReference type="ARBA" id="ARBA00000900"/>
    </source>
</evidence>
<evidence type="ECO:0000256" key="3">
    <source>
        <dbReference type="ARBA" id="ARBA00022723"/>
    </source>
</evidence>
<evidence type="ECO:0000256" key="2">
    <source>
        <dbReference type="ARBA" id="ARBA00012483"/>
    </source>
</evidence>
<dbReference type="PROSITE" id="PS50103">
    <property type="entry name" value="ZF_C3H1"/>
    <property type="match status" value="3"/>
</dbReference>
<dbReference type="InterPro" id="IPR041367">
    <property type="entry name" value="Znf-CCCH_4"/>
</dbReference>
<protein>
    <recommendedName>
        <fullName evidence="2">RING-type E3 ubiquitin transferase</fullName>
        <ecNumber evidence="2">2.3.2.27</ecNumber>
    </recommendedName>
</protein>
<evidence type="ECO:0000256" key="7">
    <source>
        <dbReference type="PROSITE-ProRule" id="PRU00601"/>
    </source>
</evidence>
<dbReference type="eggNOG" id="KOG1940">
    <property type="taxonomic scope" value="Eukaryota"/>
</dbReference>
<feature type="region of interest" description="Disordered" evidence="9">
    <location>
        <begin position="342"/>
        <end position="409"/>
    </location>
</feature>
<evidence type="ECO:0000259" key="10">
    <source>
        <dbReference type="PROSITE" id="PS50103"/>
    </source>
</evidence>
<dbReference type="EC" id="2.3.2.27" evidence="2"/>
<feature type="domain" description="C3H1-type" evidence="10">
    <location>
        <begin position="29"/>
        <end position="52"/>
    </location>
</feature>
<dbReference type="OMA" id="CANFMTK"/>
<dbReference type="InterPro" id="IPR000571">
    <property type="entry name" value="Znf_CCCH"/>
</dbReference>
<name>A0A068YIX6_ECHMU</name>
<dbReference type="PROSITE" id="PS51266">
    <property type="entry name" value="ZF_CHY"/>
    <property type="match status" value="1"/>
</dbReference>
<reference evidence="12" key="1">
    <citation type="journal article" date="2013" name="Nature">
        <title>The genomes of four tapeworm species reveal adaptations to parasitism.</title>
        <authorList>
            <person name="Tsai I.J."/>
            <person name="Zarowiecki M."/>
            <person name="Holroyd N."/>
            <person name="Garciarrubio A."/>
            <person name="Sanchez-Flores A."/>
            <person name="Brooks K.L."/>
            <person name="Tracey A."/>
            <person name="Bobes R.J."/>
            <person name="Fragoso G."/>
            <person name="Sciutto E."/>
            <person name="Aslett M."/>
            <person name="Beasley H."/>
            <person name="Bennett H.M."/>
            <person name="Cai J."/>
            <person name="Camicia F."/>
            <person name="Clark R."/>
            <person name="Cucher M."/>
            <person name="De Silva N."/>
            <person name="Day T.A."/>
            <person name="Deplazes P."/>
            <person name="Estrada K."/>
            <person name="Fernandez C."/>
            <person name="Holland P.W."/>
            <person name="Hou J."/>
            <person name="Hu S."/>
            <person name="Huckvale T."/>
            <person name="Hung S.S."/>
            <person name="Kamenetzky L."/>
            <person name="Keane J.A."/>
            <person name="Kiss F."/>
            <person name="Koziol U."/>
            <person name="Lambert O."/>
            <person name="Liu K."/>
            <person name="Luo X."/>
            <person name="Luo Y."/>
            <person name="Macchiaroli N."/>
            <person name="Nichol S."/>
            <person name="Paps J."/>
            <person name="Parkinson J."/>
            <person name="Pouchkina-Stantcheva N."/>
            <person name="Riddiford N."/>
            <person name="Rosenzvit M."/>
            <person name="Salinas G."/>
            <person name="Wasmuth J.D."/>
            <person name="Zamanian M."/>
            <person name="Zheng Y."/>
            <person name="Cai X."/>
            <person name="Soberon X."/>
            <person name="Olson P.D."/>
            <person name="Laclette J.P."/>
            <person name="Brehm K."/>
            <person name="Berriman M."/>
            <person name="Garciarrubio A."/>
            <person name="Bobes R.J."/>
            <person name="Fragoso G."/>
            <person name="Sanchez-Flores A."/>
            <person name="Estrada K."/>
            <person name="Cevallos M.A."/>
            <person name="Morett E."/>
            <person name="Gonzalez V."/>
            <person name="Portillo T."/>
            <person name="Ochoa-Leyva A."/>
            <person name="Jose M.V."/>
            <person name="Sciutto E."/>
            <person name="Landa A."/>
            <person name="Jimenez L."/>
            <person name="Valdes V."/>
            <person name="Carrero J.C."/>
            <person name="Larralde C."/>
            <person name="Morales-Montor J."/>
            <person name="Limon-Lason J."/>
            <person name="Soberon X."/>
            <person name="Laclette J.P."/>
        </authorList>
    </citation>
    <scope>NUCLEOTIDE SEQUENCE [LARGE SCALE GENOMIC DNA]</scope>
</reference>
<dbReference type="InterPro" id="IPR045072">
    <property type="entry name" value="MKRN-like"/>
</dbReference>
<organism evidence="12 13">
    <name type="scientific">Echinococcus multilocularis</name>
    <name type="common">Fox tapeworm</name>
    <dbReference type="NCBI Taxonomy" id="6211"/>
    <lineage>
        <taxon>Eukaryota</taxon>
        <taxon>Metazoa</taxon>
        <taxon>Spiralia</taxon>
        <taxon>Lophotrochozoa</taxon>
        <taxon>Platyhelminthes</taxon>
        <taxon>Cestoda</taxon>
        <taxon>Eucestoda</taxon>
        <taxon>Cyclophyllidea</taxon>
        <taxon>Taeniidae</taxon>
        <taxon>Echinococcus</taxon>
    </lineage>
</organism>
<evidence type="ECO:0000256" key="9">
    <source>
        <dbReference type="SAM" id="MobiDB-lite"/>
    </source>
</evidence>
<dbReference type="InterPro" id="IPR036855">
    <property type="entry name" value="Znf_CCCH_sf"/>
</dbReference>
<keyword evidence="6 8" id="KW-0862">Zinc</keyword>
<dbReference type="GO" id="GO:0008270">
    <property type="term" value="F:zinc ion binding"/>
    <property type="evidence" value="ECO:0007669"/>
    <property type="project" value="UniProtKB-KW"/>
</dbReference>
<keyword evidence="4" id="KW-0677">Repeat</keyword>
<dbReference type="SMART" id="SM00356">
    <property type="entry name" value="ZnF_C3H1"/>
    <property type="match status" value="3"/>
</dbReference>
<feature type="compositionally biased region" description="Low complexity" evidence="9">
    <location>
        <begin position="466"/>
        <end position="483"/>
    </location>
</feature>
<evidence type="ECO:0000259" key="11">
    <source>
        <dbReference type="PROSITE" id="PS51266"/>
    </source>
</evidence>
<keyword evidence="3 8" id="KW-0479">Metal-binding</keyword>
<dbReference type="Pfam" id="PF05495">
    <property type="entry name" value="zf-CHY"/>
    <property type="match status" value="1"/>
</dbReference>
<feature type="compositionally biased region" description="Acidic residues" evidence="9">
    <location>
        <begin position="377"/>
        <end position="392"/>
    </location>
</feature>
<evidence type="ECO:0000256" key="4">
    <source>
        <dbReference type="ARBA" id="ARBA00022737"/>
    </source>
</evidence>
<dbReference type="PANTHER" id="PTHR11224:SF10">
    <property type="entry name" value="IP09428P-RELATED"/>
    <property type="match status" value="1"/>
</dbReference>
<sequence length="744" mass="82733">MDRPPPCKFYQSGFCAKGDDCPFSHPIQRCRSFTQDGFCPYGIHCHYWHDFKNFALTASTNTPVQKVCRFFLNGQCNYGDACAYSHQLDDVEASNQITLTEYRLQQQMAQLSAPNPRISMSPQSSTAQVPSSTHSSRLAVARPSARLEQAYRSALQPGDLEKMRDLEVDRLLKRFPPSQLKQTSCNNDGVRAFSLIFSSTDPEWLHKVKQILLFISLPAQYPSSPPILNVPKTSDIPNVVTAKINEAITNWVNERQSVNASANKVSLFLRPFFFWLDKTLNRLLTDGYALVEGTNEQKEEEVEEEEEGVGLQIPEQFDSSINLCLPSSPSVTVDKMNLESMKVVKSGEREESASEAEEKEEEERKKQGKGKTKTVGEEEGEEGEGEEGEGERDEVGREGEEKVEVDISAATIQQQDFSFEGLEMRGQAGTCLFVRLPVYCTCSRCKYPFEWVFRLPPSPLSPPSTSPSTSTREGAAAAAAAAAQTRPLTSVPPHTSSCQRCRQPLGLIFTGALMHTFACRVGSFQLANCLLFEVQVRSAEALISCVNCCNAEVRITGLQPDRVIARRCHGCHAPCGIVFKSVNISKPRQAPSIICKQFGLLSINKAAKGTVRQKRVRMPGDHTSANSSFIIQKGTPLPNNGTCRHYRKSFRWLRFPCCQRAFPCDSCHDEEVAGAHETLHATRIICGFCSTEQPEVTTSSTVVCSACQRNLTSAGATNHWEGGRGCRDPVKMSRKDNRKHRIRR</sequence>